<sequence length="448" mass="52258">MKPGVVEEGTCSPGTKECWKNRGVVEERRSGLGTEDCWSHGVMGPEMPHPREIPAEQNCCDRCDPKTNERKCQGFGVHFVMLGKILQYRVFWLARCLSHCYLCAKLGVYWRIIQYKPWIYELQGEFQTLTTRSMCYLSSYNVADRTKGEKHEDFLRRMEMKEKRKNVPDKLWMIKKGKFPPGLPIEEVVMESKIHSPRRSSWVILIVGAMVRSRNDPSEAMREEAHLDLQNDPRAATFVGPTGNRTIDLVFSNTPPLCIKNVESIERRQLQVWSTWDLGGEEEETEEPSIKLEVLKIFEIKIKRLASYGFDSIAPYINAQELIEIYRVKTIFVKKALRISRRESATLALHICDTTTLAIDLKEQDGIEFKEETWSKYMDHRREREENYIIGDEVFFDAERIPRQPPTPTFSFIEIWKVPLEFPLQMLEVFIHFSLKISFKLISCFLQS</sequence>
<organism evidence="1">
    <name type="scientific">Cyprideis torosa</name>
    <dbReference type="NCBI Taxonomy" id="163714"/>
    <lineage>
        <taxon>Eukaryota</taxon>
        <taxon>Metazoa</taxon>
        <taxon>Ecdysozoa</taxon>
        <taxon>Arthropoda</taxon>
        <taxon>Crustacea</taxon>
        <taxon>Oligostraca</taxon>
        <taxon>Ostracoda</taxon>
        <taxon>Podocopa</taxon>
        <taxon>Podocopida</taxon>
        <taxon>Cytherocopina</taxon>
        <taxon>Cytheroidea</taxon>
        <taxon>Cytherideidae</taxon>
        <taxon>Cyprideis</taxon>
    </lineage>
</organism>
<accession>A0A7R8WFN1</accession>
<protein>
    <submittedName>
        <fullName evidence="1">Uncharacterized protein</fullName>
    </submittedName>
</protein>
<dbReference type="AlphaFoldDB" id="A0A7R8WFN1"/>
<gene>
    <name evidence="1" type="ORF">CTOB1V02_LOCUS6165</name>
</gene>
<dbReference type="EMBL" id="OB661464">
    <property type="protein sequence ID" value="CAD7228278.1"/>
    <property type="molecule type" value="Genomic_DNA"/>
</dbReference>
<name>A0A7R8WFN1_9CRUS</name>
<proteinExistence type="predicted"/>
<reference evidence="1" key="1">
    <citation type="submission" date="2020-11" db="EMBL/GenBank/DDBJ databases">
        <authorList>
            <person name="Tran Van P."/>
        </authorList>
    </citation>
    <scope>NUCLEOTIDE SEQUENCE</scope>
</reference>
<evidence type="ECO:0000313" key="1">
    <source>
        <dbReference type="EMBL" id="CAD7228278.1"/>
    </source>
</evidence>